<dbReference type="Gene3D" id="1.20.1250.20">
    <property type="entry name" value="MFS general substrate transporter like domains"/>
    <property type="match status" value="2"/>
</dbReference>
<dbReference type="InterPro" id="IPR005828">
    <property type="entry name" value="MFS_sugar_transport-like"/>
</dbReference>
<keyword evidence="6 8" id="KW-0472">Membrane</keyword>
<feature type="transmembrane region" description="Helical" evidence="8">
    <location>
        <begin position="295"/>
        <end position="316"/>
    </location>
</feature>
<dbReference type="PROSITE" id="PS00217">
    <property type="entry name" value="SUGAR_TRANSPORT_2"/>
    <property type="match status" value="1"/>
</dbReference>
<feature type="domain" description="Major facilitator superfamily (MFS) profile" evidence="9">
    <location>
        <begin position="25"/>
        <end position="451"/>
    </location>
</feature>
<feature type="transmembrane region" description="Helical" evidence="8">
    <location>
        <begin position="91"/>
        <end position="110"/>
    </location>
</feature>
<dbReference type="EMBL" id="BAAAVT010000011">
    <property type="protein sequence ID" value="GAA3066387.1"/>
    <property type="molecule type" value="Genomic_DNA"/>
</dbReference>
<dbReference type="Pfam" id="PF00083">
    <property type="entry name" value="Sugar_tr"/>
    <property type="match status" value="1"/>
</dbReference>
<dbReference type="SUPFAM" id="SSF103473">
    <property type="entry name" value="MFS general substrate transporter"/>
    <property type="match status" value="1"/>
</dbReference>
<evidence type="ECO:0000256" key="6">
    <source>
        <dbReference type="ARBA" id="ARBA00023136"/>
    </source>
</evidence>
<gene>
    <name evidence="10" type="ORF">GCM10010529_19100</name>
</gene>
<feature type="transmembrane region" description="Helical" evidence="8">
    <location>
        <begin position="23"/>
        <end position="50"/>
    </location>
</feature>
<evidence type="ECO:0000256" key="2">
    <source>
        <dbReference type="ARBA" id="ARBA00010992"/>
    </source>
</evidence>
<dbReference type="InterPro" id="IPR036259">
    <property type="entry name" value="MFS_trans_sf"/>
</dbReference>
<feature type="transmembrane region" description="Helical" evidence="8">
    <location>
        <begin position="177"/>
        <end position="199"/>
    </location>
</feature>
<accession>A0ABP6LYM4</accession>
<dbReference type="PANTHER" id="PTHR48020">
    <property type="entry name" value="PROTON MYO-INOSITOL COTRANSPORTER"/>
    <property type="match status" value="1"/>
</dbReference>
<evidence type="ECO:0000259" key="9">
    <source>
        <dbReference type="PROSITE" id="PS50850"/>
    </source>
</evidence>
<comment type="similarity">
    <text evidence="2 7">Belongs to the major facilitator superfamily. Sugar transporter (TC 2.A.1.1) family.</text>
</comment>
<evidence type="ECO:0000313" key="10">
    <source>
        <dbReference type="EMBL" id="GAA3066387.1"/>
    </source>
</evidence>
<dbReference type="InterPro" id="IPR020846">
    <property type="entry name" value="MFS_dom"/>
</dbReference>
<feature type="transmembrane region" description="Helical" evidence="8">
    <location>
        <begin position="328"/>
        <end position="349"/>
    </location>
</feature>
<evidence type="ECO:0000256" key="5">
    <source>
        <dbReference type="ARBA" id="ARBA00022989"/>
    </source>
</evidence>
<dbReference type="Proteomes" id="UP001500236">
    <property type="component" value="Unassembled WGS sequence"/>
</dbReference>
<protein>
    <submittedName>
        <fullName evidence="10">Sugar porter family MFS transporter</fullName>
    </submittedName>
</protein>
<dbReference type="RefSeq" id="WP_344680709.1">
    <property type="nucleotide sequence ID" value="NZ_BAAAVT010000011.1"/>
</dbReference>
<organism evidence="10 11">
    <name type="scientific">Nesterenkonia aethiopica</name>
    <dbReference type="NCBI Taxonomy" id="269144"/>
    <lineage>
        <taxon>Bacteria</taxon>
        <taxon>Bacillati</taxon>
        <taxon>Actinomycetota</taxon>
        <taxon>Actinomycetes</taxon>
        <taxon>Micrococcales</taxon>
        <taxon>Micrococcaceae</taxon>
        <taxon>Nesterenkonia</taxon>
    </lineage>
</organism>
<dbReference type="InterPro" id="IPR005829">
    <property type="entry name" value="Sugar_transporter_CS"/>
</dbReference>
<dbReference type="InterPro" id="IPR003663">
    <property type="entry name" value="Sugar/inositol_transpt"/>
</dbReference>
<feature type="transmembrane region" description="Helical" evidence="8">
    <location>
        <begin position="149"/>
        <end position="171"/>
    </location>
</feature>
<dbReference type="NCBIfam" id="TIGR00879">
    <property type="entry name" value="SP"/>
    <property type="match status" value="1"/>
</dbReference>
<feature type="transmembrane region" description="Helical" evidence="8">
    <location>
        <begin position="260"/>
        <end position="283"/>
    </location>
</feature>
<dbReference type="PRINTS" id="PR00171">
    <property type="entry name" value="SUGRTRNSPORT"/>
</dbReference>
<dbReference type="PROSITE" id="PS00216">
    <property type="entry name" value="SUGAR_TRANSPORT_1"/>
    <property type="match status" value="1"/>
</dbReference>
<keyword evidence="4 8" id="KW-0812">Transmembrane</keyword>
<feature type="transmembrane region" description="Helical" evidence="8">
    <location>
        <begin position="62"/>
        <end position="79"/>
    </location>
</feature>
<comment type="caution">
    <text evidence="10">The sequence shown here is derived from an EMBL/GenBank/DDBJ whole genome shotgun (WGS) entry which is preliminary data.</text>
</comment>
<sequence>MDTHRTRPAPDGSVGSGRKKSTVLIYLFGALGGLNWGYDTGVISAALVYLRPEFELSSWAEGWIVTGLIIGAVFGAAVGGRLSDKYGRWKILMATAVTFIVAPVGMALAPDPNTLFVFRFIVGLGSGLAAVTLPVYLSEISPARIRGKVTAFYALAIVTGQFIGFIIGLAFAPMESWRWMLGLSVVPSLLFAVGLAFIWETPRWLVKKGREAEALTILHYDRTPEEAERELQEIHVINEAEKAAGAQNLKALLQPWVKPILFVGLGLAILQQIMGINTIIYYAPTTLQNVGFTDQAAIAANLIIGVMNVLAIWLALTYADRWGRRPLLLAGAAGTCLSLAVLALTNLLLPEPEGFGVVGIVTLTCMAVYIFMFQASWGSMVWVMLGEIFPLGVRAAAMGLATTALWFANGVVALGFPPVLEAVGVGWLFAGFSVICCAALVFTYRRVPETKGRSLEEIESTFRNTAGMPVVPNPKRMR</sequence>
<dbReference type="PANTHER" id="PTHR48020:SF12">
    <property type="entry name" value="PROTON MYO-INOSITOL COTRANSPORTER"/>
    <property type="match status" value="1"/>
</dbReference>
<proteinExistence type="inferred from homology"/>
<keyword evidence="5 8" id="KW-1133">Transmembrane helix</keyword>
<evidence type="ECO:0000313" key="11">
    <source>
        <dbReference type="Proteomes" id="UP001500236"/>
    </source>
</evidence>
<evidence type="ECO:0000256" key="1">
    <source>
        <dbReference type="ARBA" id="ARBA00004651"/>
    </source>
</evidence>
<feature type="transmembrane region" description="Helical" evidence="8">
    <location>
        <begin position="395"/>
        <end position="416"/>
    </location>
</feature>
<keyword evidence="3 7" id="KW-0813">Transport</keyword>
<comment type="subcellular location">
    <subcellularLocation>
        <location evidence="1">Cell membrane</location>
        <topology evidence="1">Multi-pass membrane protein</topology>
    </subcellularLocation>
</comment>
<dbReference type="PROSITE" id="PS50850">
    <property type="entry name" value="MFS"/>
    <property type="match status" value="1"/>
</dbReference>
<feature type="transmembrane region" description="Helical" evidence="8">
    <location>
        <begin position="116"/>
        <end position="137"/>
    </location>
</feature>
<evidence type="ECO:0000256" key="3">
    <source>
        <dbReference type="ARBA" id="ARBA00022448"/>
    </source>
</evidence>
<feature type="transmembrane region" description="Helical" evidence="8">
    <location>
        <begin position="355"/>
        <end position="383"/>
    </location>
</feature>
<name>A0ABP6LYM4_9MICC</name>
<reference evidence="11" key="1">
    <citation type="journal article" date="2019" name="Int. J. Syst. Evol. Microbiol.">
        <title>The Global Catalogue of Microorganisms (GCM) 10K type strain sequencing project: providing services to taxonomists for standard genome sequencing and annotation.</title>
        <authorList>
            <consortium name="The Broad Institute Genomics Platform"/>
            <consortium name="The Broad Institute Genome Sequencing Center for Infectious Disease"/>
            <person name="Wu L."/>
            <person name="Ma J."/>
        </authorList>
    </citation>
    <scope>NUCLEOTIDE SEQUENCE [LARGE SCALE GENOMIC DNA]</scope>
    <source>
        <strain evidence="11">JCM 14309</strain>
    </source>
</reference>
<evidence type="ECO:0000256" key="4">
    <source>
        <dbReference type="ARBA" id="ARBA00022692"/>
    </source>
</evidence>
<evidence type="ECO:0000256" key="8">
    <source>
        <dbReference type="SAM" id="Phobius"/>
    </source>
</evidence>
<evidence type="ECO:0000256" key="7">
    <source>
        <dbReference type="RuleBase" id="RU003346"/>
    </source>
</evidence>
<keyword evidence="11" id="KW-1185">Reference proteome</keyword>
<feature type="transmembrane region" description="Helical" evidence="8">
    <location>
        <begin position="422"/>
        <end position="444"/>
    </location>
</feature>
<dbReference type="InterPro" id="IPR050814">
    <property type="entry name" value="Myo-inositol_Transporter"/>
</dbReference>